<dbReference type="GO" id="GO:0016020">
    <property type="term" value="C:membrane"/>
    <property type="evidence" value="ECO:0007669"/>
    <property type="project" value="UniProtKB-SubCell"/>
</dbReference>
<dbReference type="PANTHER" id="PTHR46084">
    <property type="entry name" value="PROTEIN MALE DISCOVERER 2"/>
    <property type="match status" value="1"/>
</dbReference>
<dbReference type="GO" id="GO:0012505">
    <property type="term" value="C:endomembrane system"/>
    <property type="evidence" value="ECO:0007669"/>
    <property type="project" value="UniProtKB-SubCell"/>
</dbReference>
<keyword evidence="2" id="KW-0812">Transmembrane</keyword>
<keyword evidence="3" id="KW-0732">Signal</keyword>
<dbReference type="EMBL" id="CM016558">
    <property type="protein sequence ID" value="TKW07944.1"/>
    <property type="molecule type" value="Genomic_DNA"/>
</dbReference>
<reference evidence="7" key="1">
    <citation type="submission" date="2019-03" db="EMBL/GenBank/DDBJ databases">
        <title>WGS assembly of Setaria viridis.</title>
        <authorList>
            <person name="Huang P."/>
            <person name="Jenkins J."/>
            <person name="Grimwood J."/>
            <person name="Barry K."/>
            <person name="Healey A."/>
            <person name="Mamidi S."/>
            <person name="Sreedasyam A."/>
            <person name="Shu S."/>
            <person name="Feldman M."/>
            <person name="Wu J."/>
            <person name="Yu Y."/>
            <person name="Chen C."/>
            <person name="Johnson J."/>
            <person name="Rokhsar D."/>
            <person name="Baxter I."/>
            <person name="Schmutz J."/>
            <person name="Brutnell T."/>
            <person name="Kellogg E."/>
        </authorList>
    </citation>
    <scope>NUCLEOTIDE SEQUENCE [LARGE SCALE GENOMIC DNA]</scope>
</reference>
<evidence type="ECO:0008006" key="9">
    <source>
        <dbReference type="Google" id="ProtNLM"/>
    </source>
</evidence>
<accession>A0A4U6U1M5</accession>
<evidence type="ECO:0000256" key="2">
    <source>
        <dbReference type="ARBA" id="ARBA00022692"/>
    </source>
</evidence>
<gene>
    <name evidence="7" type="ORF">SEVIR_7G340428v2</name>
</gene>
<evidence type="ECO:0000256" key="5">
    <source>
        <dbReference type="ARBA" id="ARBA00023136"/>
    </source>
</evidence>
<name>A0A4U6U1M5_SETVI</name>
<sequence>MNLLGYCTRMMVFEYAPCGSLFEHLHSDEDNGLLVLWASSIYLDGKRPLNGMADPMLREERAAMGEVARLMRGVTALSPEQATPLWSAELEIASAA</sequence>
<keyword evidence="4" id="KW-1133">Transmembrane helix</keyword>
<comment type="subcellular location">
    <subcellularLocation>
        <location evidence="6">Endomembrane system</location>
        <topology evidence="6">Single-pass membrane protein</topology>
    </subcellularLocation>
    <subcellularLocation>
        <location evidence="1">Membrane</location>
        <topology evidence="1">Single-pass type I membrane protein</topology>
    </subcellularLocation>
</comment>
<dbReference type="Gramene" id="TKW07944">
    <property type="protein sequence ID" value="TKW07944"/>
    <property type="gene ID" value="SEVIR_7G340428v2"/>
</dbReference>
<keyword evidence="5" id="KW-0472">Membrane</keyword>
<dbReference type="AlphaFoldDB" id="A0A4U6U1M5"/>
<keyword evidence="8" id="KW-1185">Reference proteome</keyword>
<proteinExistence type="predicted"/>
<evidence type="ECO:0000256" key="4">
    <source>
        <dbReference type="ARBA" id="ARBA00022989"/>
    </source>
</evidence>
<evidence type="ECO:0000313" key="8">
    <source>
        <dbReference type="Proteomes" id="UP000298652"/>
    </source>
</evidence>
<organism evidence="7 8">
    <name type="scientific">Setaria viridis</name>
    <name type="common">Green bristlegrass</name>
    <name type="synonym">Setaria italica subsp. viridis</name>
    <dbReference type="NCBI Taxonomy" id="4556"/>
    <lineage>
        <taxon>Eukaryota</taxon>
        <taxon>Viridiplantae</taxon>
        <taxon>Streptophyta</taxon>
        <taxon>Embryophyta</taxon>
        <taxon>Tracheophyta</taxon>
        <taxon>Spermatophyta</taxon>
        <taxon>Magnoliopsida</taxon>
        <taxon>Liliopsida</taxon>
        <taxon>Poales</taxon>
        <taxon>Poaceae</taxon>
        <taxon>PACMAD clade</taxon>
        <taxon>Panicoideae</taxon>
        <taxon>Panicodae</taxon>
        <taxon>Paniceae</taxon>
        <taxon>Cenchrinae</taxon>
        <taxon>Setaria</taxon>
    </lineage>
</organism>
<dbReference type="Proteomes" id="UP000298652">
    <property type="component" value="Chromosome 7"/>
</dbReference>
<evidence type="ECO:0000256" key="1">
    <source>
        <dbReference type="ARBA" id="ARBA00004479"/>
    </source>
</evidence>
<evidence type="ECO:0000313" key="7">
    <source>
        <dbReference type="EMBL" id="TKW07944.1"/>
    </source>
</evidence>
<evidence type="ECO:0000256" key="3">
    <source>
        <dbReference type="ARBA" id="ARBA00022729"/>
    </source>
</evidence>
<evidence type="ECO:0000256" key="6">
    <source>
        <dbReference type="ARBA" id="ARBA00037847"/>
    </source>
</evidence>
<protein>
    <recommendedName>
        <fullName evidence="9">Protein kinase domain-containing protein</fullName>
    </recommendedName>
</protein>
<dbReference type="PANTHER" id="PTHR46084:SF14">
    <property type="entry name" value="PROTEIN KINASE DOMAIN-CONTAINING PROTEIN"/>
    <property type="match status" value="1"/>
</dbReference>